<dbReference type="SFLD" id="SFLDS00003">
    <property type="entry name" value="Haloacid_Dehalogenase"/>
    <property type="match status" value="1"/>
</dbReference>
<evidence type="ECO:0000313" key="14">
    <source>
        <dbReference type="EMBL" id="AZN29329.1"/>
    </source>
</evidence>
<dbReference type="Gene3D" id="3.40.1110.10">
    <property type="entry name" value="Calcium-transporting ATPase, cytoplasmic domain N"/>
    <property type="match status" value="1"/>
</dbReference>
<evidence type="ECO:0000313" key="15">
    <source>
        <dbReference type="Proteomes" id="UP000270021"/>
    </source>
</evidence>
<keyword evidence="15" id="KW-1185">Reference proteome</keyword>
<dbReference type="SFLD" id="SFLDG00002">
    <property type="entry name" value="C1.7:_P-type_atpase_like"/>
    <property type="match status" value="1"/>
</dbReference>
<dbReference type="SUPFAM" id="SSF56784">
    <property type="entry name" value="HAD-like"/>
    <property type="match status" value="1"/>
</dbReference>
<keyword evidence="9 12" id="KW-1133">Transmembrane helix</keyword>
<dbReference type="InterPro" id="IPR006068">
    <property type="entry name" value="ATPase_P-typ_cation-transptr_C"/>
</dbReference>
<keyword evidence="10 12" id="KW-0472">Membrane</keyword>
<evidence type="ECO:0000256" key="3">
    <source>
        <dbReference type="ARBA" id="ARBA00022553"/>
    </source>
</evidence>
<dbReference type="CDD" id="cd02080">
    <property type="entry name" value="P-type_ATPase_cation"/>
    <property type="match status" value="1"/>
</dbReference>
<dbReference type="InterPro" id="IPR001757">
    <property type="entry name" value="P_typ_ATPase"/>
</dbReference>
<dbReference type="OrthoDB" id="9814270at2"/>
<dbReference type="PANTHER" id="PTHR43294">
    <property type="entry name" value="SODIUM/POTASSIUM-TRANSPORTING ATPASE SUBUNIT ALPHA"/>
    <property type="match status" value="1"/>
</dbReference>
<feature type="transmembrane region" description="Helical" evidence="12">
    <location>
        <begin position="281"/>
        <end position="304"/>
    </location>
</feature>
<dbReference type="SUPFAM" id="SSF81665">
    <property type="entry name" value="Calcium ATPase, transmembrane domain M"/>
    <property type="match status" value="1"/>
</dbReference>
<evidence type="ECO:0000256" key="2">
    <source>
        <dbReference type="ARBA" id="ARBA00005675"/>
    </source>
</evidence>
<name>A0A3Q8WSX5_9ACTO</name>
<dbReference type="EMBL" id="CP034438">
    <property type="protein sequence ID" value="AZN29329.1"/>
    <property type="molecule type" value="Genomic_DNA"/>
</dbReference>
<feature type="transmembrane region" description="Helical" evidence="12">
    <location>
        <begin position="717"/>
        <end position="738"/>
    </location>
</feature>
<protein>
    <submittedName>
        <fullName evidence="14">Cation-transporting P-type ATPase</fullName>
    </submittedName>
</protein>
<keyword evidence="7" id="KW-0460">Magnesium</keyword>
<dbReference type="Gene3D" id="1.20.1110.10">
    <property type="entry name" value="Calcium-transporting ATPase, transmembrane domain"/>
    <property type="match status" value="1"/>
</dbReference>
<dbReference type="GO" id="GO:0005886">
    <property type="term" value="C:plasma membrane"/>
    <property type="evidence" value="ECO:0007669"/>
    <property type="project" value="UniProtKB-SubCell"/>
</dbReference>
<keyword evidence="5" id="KW-0547">Nucleotide-binding</keyword>
<dbReference type="InterPro" id="IPR036412">
    <property type="entry name" value="HAD-like_sf"/>
</dbReference>
<dbReference type="PROSITE" id="PS00154">
    <property type="entry name" value="ATPASE_E1_E2"/>
    <property type="match status" value="1"/>
</dbReference>
<dbReference type="InterPro" id="IPR018303">
    <property type="entry name" value="ATPase_P-typ_P_site"/>
</dbReference>
<comment type="similarity">
    <text evidence="2">Belongs to the cation transport ATPase (P-type) (TC 3.A.3) family. Type IIA subfamily.</text>
</comment>
<dbReference type="PRINTS" id="PR00120">
    <property type="entry name" value="HATPASE"/>
</dbReference>
<comment type="subcellular location">
    <subcellularLocation>
        <location evidence="1">Cell membrane</location>
        <topology evidence="1">Multi-pass membrane protein</topology>
    </subcellularLocation>
</comment>
<evidence type="ECO:0000256" key="8">
    <source>
        <dbReference type="ARBA" id="ARBA00022967"/>
    </source>
</evidence>
<dbReference type="AlphaFoldDB" id="A0A3Q8WSX5"/>
<sequence length="890" mass="94896">MDRTGQSAAQWHAETIDEAAERLGVGTGGLSSDEAAERLEAVGLNELAPPGKDSAFARLLRQFNDPMIWVLIGAAAFTAILGHWVDTIVILAVVIINAVIGFIQEGRAEDALEGIRKMLSLSADVRRDGTWVEIPAEQVVPGDVVWLSAGDRVPADIRLTEVSSLRVDEAALTGESEPVDKSTDPVEADAGVGDRSSMAFSGTTVVAGAGAGIVVGTAEDTEIGRISTMLSEVESLETPLTKQMTKFSSGLAIVVVVLAVAMFGIGLLYDYSWSELVLSSIGFAVAAIPEGLPAVLTITLALGVQKMAGRNAITRRMTSVETLGSVTTICTDKTGTLTRNEMTVQAVITAHHDYEVEGTGYAPEGAITLDGDAVRIEDHAGLGTLVRIAGLANDSTVSKQNGSWALSGEPTDGALRTFAMKADFDNPQERIDSVPFDSTYKYMATLDSHEGQSWVHVKGAPDRLLDRSTTQGFSPNSSEPLDREFWEQKIDEYSSRGLRLLAAAIRQVDTDGLDHDHVEELTFVGLYAIIDPPRDEAIEAIRLCRQAGIRVAMITGDHAGTATAIGHAMGIGQDQRAVTGAELEAADDEELREIVRKHEIFARTSPEHKLRLVRAMQANGEVVSMTGDGVNDAPALKQADVGVAMGIKGTEATKDAADIVLADDNFATIEAAVEMGRTIYDNLRKAIIFMLPTNGAQGLVILTAVLLGLTLPLTPVQVLWVNMITAVTLSLALAFEPAEADIMKRPPRQPGGSILPRSGVLRIAYVSLLIGGSTIAVFVLGMEAGWGVDYARTVAVNTLVVGQIFYLLASRFTRTSSIRRELITTNPLSWVSIGVMILLQIGFVHLPVMQTAFSSQSVGWVGWLVPIGVGIAVFLVVEIEKALTRSGGRD</sequence>
<dbReference type="GO" id="GO:1990573">
    <property type="term" value="P:potassium ion import across plasma membrane"/>
    <property type="evidence" value="ECO:0007669"/>
    <property type="project" value="TreeGrafter"/>
</dbReference>
<feature type="transmembrane region" description="Helical" evidence="12">
    <location>
        <begin position="830"/>
        <end position="848"/>
    </location>
</feature>
<evidence type="ECO:0000256" key="6">
    <source>
        <dbReference type="ARBA" id="ARBA00022840"/>
    </source>
</evidence>
<dbReference type="InterPro" id="IPR059000">
    <property type="entry name" value="ATPase_P-type_domA"/>
</dbReference>
<dbReference type="InterPro" id="IPR023299">
    <property type="entry name" value="ATPase_P-typ_cyto_dom_N"/>
</dbReference>
<dbReference type="SMART" id="SM00831">
    <property type="entry name" value="Cation_ATPase_N"/>
    <property type="match status" value="1"/>
</dbReference>
<dbReference type="Pfam" id="PF00122">
    <property type="entry name" value="E1-E2_ATPase"/>
    <property type="match status" value="1"/>
</dbReference>
<keyword evidence="6" id="KW-0067">ATP-binding</keyword>
<evidence type="ECO:0000256" key="7">
    <source>
        <dbReference type="ARBA" id="ARBA00022842"/>
    </source>
</evidence>
<dbReference type="PANTHER" id="PTHR43294:SF20">
    <property type="entry name" value="P-TYPE ATPASE"/>
    <property type="match status" value="1"/>
</dbReference>
<evidence type="ECO:0000259" key="13">
    <source>
        <dbReference type="SMART" id="SM00831"/>
    </source>
</evidence>
<proteinExistence type="inferred from homology"/>
<dbReference type="SFLD" id="SFLDF00027">
    <property type="entry name" value="p-type_atpase"/>
    <property type="match status" value="1"/>
</dbReference>
<dbReference type="GO" id="GO:0016887">
    <property type="term" value="F:ATP hydrolysis activity"/>
    <property type="evidence" value="ECO:0007669"/>
    <property type="project" value="InterPro"/>
</dbReference>
<dbReference type="FunFam" id="3.40.50.1000:FF:000028">
    <property type="entry name" value="Calcium-transporting P-type ATPase, putative"/>
    <property type="match status" value="1"/>
</dbReference>
<dbReference type="GO" id="GO:1902600">
    <property type="term" value="P:proton transmembrane transport"/>
    <property type="evidence" value="ECO:0007669"/>
    <property type="project" value="TreeGrafter"/>
</dbReference>
<dbReference type="InterPro" id="IPR050510">
    <property type="entry name" value="Cation_transp_ATPase_P-type"/>
</dbReference>
<dbReference type="PRINTS" id="PR00119">
    <property type="entry name" value="CATATPASE"/>
</dbReference>
<dbReference type="Proteomes" id="UP000270021">
    <property type="component" value="Chromosome"/>
</dbReference>
<feature type="domain" description="Cation-transporting P-type ATPase N-terminal" evidence="13">
    <location>
        <begin position="10"/>
        <end position="83"/>
    </location>
</feature>
<evidence type="ECO:0000256" key="9">
    <source>
        <dbReference type="ARBA" id="ARBA00022989"/>
    </source>
</evidence>
<evidence type="ECO:0000256" key="5">
    <source>
        <dbReference type="ARBA" id="ARBA00022741"/>
    </source>
</evidence>
<evidence type="ECO:0000256" key="10">
    <source>
        <dbReference type="ARBA" id="ARBA00023136"/>
    </source>
</evidence>
<evidence type="ECO:0000256" key="1">
    <source>
        <dbReference type="ARBA" id="ARBA00004651"/>
    </source>
</evidence>
<evidence type="ECO:0000256" key="4">
    <source>
        <dbReference type="ARBA" id="ARBA00022692"/>
    </source>
</evidence>
<dbReference type="GO" id="GO:0005524">
    <property type="term" value="F:ATP binding"/>
    <property type="evidence" value="ECO:0007669"/>
    <property type="project" value="UniProtKB-KW"/>
</dbReference>
<evidence type="ECO:0000256" key="11">
    <source>
        <dbReference type="ARBA" id="ARBA00049360"/>
    </source>
</evidence>
<dbReference type="InterPro" id="IPR008250">
    <property type="entry name" value="ATPase_P-typ_transduc_dom_A_sf"/>
</dbReference>
<dbReference type="InterPro" id="IPR044492">
    <property type="entry name" value="P_typ_ATPase_HD_dom"/>
</dbReference>
<dbReference type="Gene3D" id="2.70.150.10">
    <property type="entry name" value="Calcium-transporting ATPase, cytoplasmic transduction domain A"/>
    <property type="match status" value="1"/>
</dbReference>
<organism evidence="14 15">
    <name type="scientific">Flaviflexus salsibiostraticola</name>
    <dbReference type="NCBI Taxonomy" id="1282737"/>
    <lineage>
        <taxon>Bacteria</taxon>
        <taxon>Bacillati</taxon>
        <taxon>Actinomycetota</taxon>
        <taxon>Actinomycetes</taxon>
        <taxon>Actinomycetales</taxon>
        <taxon>Actinomycetaceae</taxon>
        <taxon>Flaviflexus</taxon>
    </lineage>
</organism>
<dbReference type="GO" id="GO:0005391">
    <property type="term" value="F:P-type sodium:potassium-exchanging transporter activity"/>
    <property type="evidence" value="ECO:0007669"/>
    <property type="project" value="TreeGrafter"/>
</dbReference>
<dbReference type="GO" id="GO:0006883">
    <property type="term" value="P:intracellular sodium ion homeostasis"/>
    <property type="evidence" value="ECO:0007669"/>
    <property type="project" value="TreeGrafter"/>
</dbReference>
<dbReference type="FunFam" id="2.70.150.10:FF:000160">
    <property type="entry name" value="Sarcoplasmic/endoplasmic reticulum calcium ATPase 1"/>
    <property type="match status" value="1"/>
</dbReference>
<reference evidence="14 15" key="1">
    <citation type="submission" date="2018-12" db="EMBL/GenBank/DDBJ databases">
        <title>Complete genome sequence of Flaviflexus salsibiostraticola KCTC 33148.</title>
        <authorList>
            <person name="Bae J.-W."/>
        </authorList>
    </citation>
    <scope>NUCLEOTIDE SEQUENCE [LARGE SCALE GENOMIC DNA]</scope>
    <source>
        <strain evidence="14 15">KCTC 33148</strain>
    </source>
</reference>
<dbReference type="InterPro" id="IPR004014">
    <property type="entry name" value="ATPase_P-typ_cation-transptr_N"/>
</dbReference>
<feature type="transmembrane region" description="Helical" evidence="12">
    <location>
        <begin position="67"/>
        <end position="100"/>
    </location>
</feature>
<dbReference type="InterPro" id="IPR023214">
    <property type="entry name" value="HAD_sf"/>
</dbReference>
<dbReference type="InterPro" id="IPR023298">
    <property type="entry name" value="ATPase_P-typ_TM_dom_sf"/>
</dbReference>
<evidence type="ECO:0000256" key="12">
    <source>
        <dbReference type="SAM" id="Phobius"/>
    </source>
</evidence>
<keyword evidence="3" id="KW-0597">Phosphoprotein</keyword>
<dbReference type="Gene3D" id="3.40.50.1000">
    <property type="entry name" value="HAD superfamily/HAD-like"/>
    <property type="match status" value="1"/>
</dbReference>
<accession>A0A3Q8WSX5</accession>
<gene>
    <name evidence="14" type="ORF">EJO69_02675</name>
</gene>
<dbReference type="Pfam" id="PF00690">
    <property type="entry name" value="Cation_ATPase_N"/>
    <property type="match status" value="1"/>
</dbReference>
<dbReference type="RefSeq" id="WP_126038878.1">
    <property type="nucleotide sequence ID" value="NZ_CP034438.1"/>
</dbReference>
<dbReference type="SUPFAM" id="SSF81660">
    <property type="entry name" value="Metal cation-transporting ATPase, ATP-binding domain N"/>
    <property type="match status" value="1"/>
</dbReference>
<dbReference type="GO" id="GO:0036376">
    <property type="term" value="P:sodium ion export across plasma membrane"/>
    <property type="evidence" value="ECO:0007669"/>
    <property type="project" value="TreeGrafter"/>
</dbReference>
<feature type="transmembrane region" description="Helical" evidence="12">
    <location>
        <begin position="860"/>
        <end position="879"/>
    </location>
</feature>
<feature type="transmembrane region" description="Helical" evidence="12">
    <location>
        <begin position="790"/>
        <end position="809"/>
    </location>
</feature>
<feature type="transmembrane region" description="Helical" evidence="12">
    <location>
        <begin position="687"/>
        <end position="711"/>
    </location>
</feature>
<dbReference type="KEGG" id="fsl:EJO69_02675"/>
<dbReference type="SUPFAM" id="SSF81653">
    <property type="entry name" value="Calcium ATPase, transduction domain A"/>
    <property type="match status" value="1"/>
</dbReference>
<feature type="transmembrane region" description="Helical" evidence="12">
    <location>
        <begin position="759"/>
        <end position="778"/>
    </location>
</feature>
<dbReference type="Pfam" id="PF13246">
    <property type="entry name" value="Cation_ATPase"/>
    <property type="match status" value="1"/>
</dbReference>
<keyword evidence="4 12" id="KW-0812">Transmembrane</keyword>
<dbReference type="NCBIfam" id="TIGR01494">
    <property type="entry name" value="ATPase_P-type"/>
    <property type="match status" value="3"/>
</dbReference>
<keyword evidence="8" id="KW-1278">Translocase</keyword>
<feature type="transmembrane region" description="Helical" evidence="12">
    <location>
        <begin position="250"/>
        <end position="269"/>
    </location>
</feature>
<dbReference type="GO" id="GO:0030007">
    <property type="term" value="P:intracellular potassium ion homeostasis"/>
    <property type="evidence" value="ECO:0007669"/>
    <property type="project" value="TreeGrafter"/>
</dbReference>
<comment type="catalytic activity">
    <reaction evidence="11">
        <text>ATP + H2O = ADP + phosphate + H(+)</text>
        <dbReference type="Rhea" id="RHEA:13065"/>
        <dbReference type="ChEBI" id="CHEBI:15377"/>
        <dbReference type="ChEBI" id="CHEBI:15378"/>
        <dbReference type="ChEBI" id="CHEBI:30616"/>
        <dbReference type="ChEBI" id="CHEBI:43474"/>
        <dbReference type="ChEBI" id="CHEBI:456216"/>
    </reaction>
</comment>
<dbReference type="Pfam" id="PF00689">
    <property type="entry name" value="Cation_ATPase_C"/>
    <property type="match status" value="1"/>
</dbReference>